<reference evidence="2" key="1">
    <citation type="submission" date="2015-09" db="EMBL/GenBank/DDBJ databases">
        <title>De novo assembly of Pectinophora gossypiella (Pink Bollworm) gut transcriptome.</title>
        <authorList>
            <person name="Tassone E.E."/>
        </authorList>
    </citation>
    <scope>NUCLEOTIDE SEQUENCE</scope>
</reference>
<evidence type="ECO:0000256" key="1">
    <source>
        <dbReference type="SAM" id="MobiDB-lite"/>
    </source>
</evidence>
<sequence>SPPTCLFCSGNHRATDPKCPEHSRQKAIKLVMSEESISYTDASHRFPIVKRSFADVLSQPSTSYSQTALPHAVPSSSTLPPHNQSSSSYRKTVYRERRTPPDLGKSFDVLAHRDITNTPSST</sequence>
<feature type="non-terminal residue" evidence="2">
    <location>
        <position position="122"/>
    </location>
</feature>
<feature type="compositionally biased region" description="Polar residues" evidence="1">
    <location>
        <begin position="60"/>
        <end position="90"/>
    </location>
</feature>
<gene>
    <name evidence="2" type="ORF">g.19328</name>
</gene>
<protein>
    <submittedName>
        <fullName evidence="2">Uncharacterized protein</fullName>
    </submittedName>
</protein>
<name>A0A1E1W2B0_PECGO</name>
<dbReference type="OrthoDB" id="6931295at2759"/>
<dbReference type="EMBL" id="GDQN01009995">
    <property type="protein sequence ID" value="JAT81059.1"/>
    <property type="molecule type" value="Transcribed_RNA"/>
</dbReference>
<feature type="non-terminal residue" evidence="2">
    <location>
        <position position="1"/>
    </location>
</feature>
<proteinExistence type="predicted"/>
<feature type="region of interest" description="Disordered" evidence="1">
    <location>
        <begin position="60"/>
        <end position="122"/>
    </location>
</feature>
<accession>A0A1E1W2B0</accession>
<dbReference type="AlphaFoldDB" id="A0A1E1W2B0"/>
<evidence type="ECO:0000313" key="2">
    <source>
        <dbReference type="EMBL" id="JAT81059.1"/>
    </source>
</evidence>
<organism evidence="2">
    <name type="scientific">Pectinophora gossypiella</name>
    <name type="common">Cotton pink bollworm</name>
    <name type="synonym">Depressaria gossypiella</name>
    <dbReference type="NCBI Taxonomy" id="13191"/>
    <lineage>
        <taxon>Eukaryota</taxon>
        <taxon>Metazoa</taxon>
        <taxon>Ecdysozoa</taxon>
        <taxon>Arthropoda</taxon>
        <taxon>Hexapoda</taxon>
        <taxon>Insecta</taxon>
        <taxon>Pterygota</taxon>
        <taxon>Neoptera</taxon>
        <taxon>Endopterygota</taxon>
        <taxon>Lepidoptera</taxon>
        <taxon>Glossata</taxon>
        <taxon>Ditrysia</taxon>
        <taxon>Gelechioidea</taxon>
        <taxon>Gelechiidae</taxon>
        <taxon>Apatetrinae</taxon>
        <taxon>Pectinophora</taxon>
    </lineage>
</organism>